<reference evidence="1 3" key="1">
    <citation type="journal article" date="2008" name="Science">
        <title>The Physcomitrella genome reveals evolutionary insights into the conquest of land by plants.</title>
        <authorList>
            <person name="Rensing S."/>
            <person name="Lang D."/>
            <person name="Zimmer A."/>
            <person name="Terry A."/>
            <person name="Salamov A."/>
            <person name="Shapiro H."/>
            <person name="Nishiyama T."/>
            <person name="Perroud P.-F."/>
            <person name="Lindquist E."/>
            <person name="Kamisugi Y."/>
            <person name="Tanahashi T."/>
            <person name="Sakakibara K."/>
            <person name="Fujita T."/>
            <person name="Oishi K."/>
            <person name="Shin-I T."/>
            <person name="Kuroki Y."/>
            <person name="Toyoda A."/>
            <person name="Suzuki Y."/>
            <person name="Hashimoto A."/>
            <person name="Yamaguchi K."/>
            <person name="Sugano A."/>
            <person name="Kohara Y."/>
            <person name="Fujiyama A."/>
            <person name="Anterola A."/>
            <person name="Aoki S."/>
            <person name="Ashton N."/>
            <person name="Barbazuk W.B."/>
            <person name="Barker E."/>
            <person name="Bennetzen J."/>
            <person name="Bezanilla M."/>
            <person name="Blankenship R."/>
            <person name="Cho S.H."/>
            <person name="Dutcher S."/>
            <person name="Estelle M."/>
            <person name="Fawcett J.A."/>
            <person name="Gundlach H."/>
            <person name="Hanada K."/>
            <person name="Heyl A."/>
            <person name="Hicks K.A."/>
            <person name="Hugh J."/>
            <person name="Lohr M."/>
            <person name="Mayer K."/>
            <person name="Melkozernov A."/>
            <person name="Murata T."/>
            <person name="Nelson D."/>
            <person name="Pils B."/>
            <person name="Prigge M."/>
            <person name="Reiss B."/>
            <person name="Renner T."/>
            <person name="Rombauts S."/>
            <person name="Rushton P."/>
            <person name="Sanderfoot A."/>
            <person name="Schween G."/>
            <person name="Shiu S.-H."/>
            <person name="Stueber K."/>
            <person name="Theodoulou F.L."/>
            <person name="Tu H."/>
            <person name="Van de Peer Y."/>
            <person name="Verrier P.J."/>
            <person name="Waters E."/>
            <person name="Wood A."/>
            <person name="Yang L."/>
            <person name="Cove D."/>
            <person name="Cuming A."/>
            <person name="Hasebe M."/>
            <person name="Lucas S."/>
            <person name="Mishler D.B."/>
            <person name="Reski R."/>
            <person name="Grigoriev I."/>
            <person name="Quatrano R.S."/>
            <person name="Boore J.L."/>
        </authorList>
    </citation>
    <scope>NUCLEOTIDE SEQUENCE [LARGE SCALE GENOMIC DNA]</scope>
    <source>
        <strain evidence="2 3">cv. Gransden 2004</strain>
    </source>
</reference>
<sequence>MLAHSGILSTTSPYLLMDSIRKLKTALGPNRASVTNLGSFKYLTAPGRATFESHHVTLLRYYPRQNSFVLKY</sequence>
<reference evidence="2" key="3">
    <citation type="submission" date="2020-12" db="UniProtKB">
        <authorList>
            <consortium name="EnsemblPlants"/>
        </authorList>
    </citation>
    <scope>IDENTIFICATION</scope>
</reference>
<dbReference type="Proteomes" id="UP000006727">
    <property type="component" value="Chromosome 9"/>
</dbReference>
<gene>
    <name evidence="1" type="ORF">PHYPA_012156</name>
</gene>
<proteinExistence type="predicted"/>
<accession>A0A2K1K1M4</accession>
<dbReference type="Gramene" id="Pp3c9_2131V3.1">
    <property type="protein sequence ID" value="Pp3c9_2131V3.1"/>
    <property type="gene ID" value="Pp3c9_2131"/>
</dbReference>
<reference evidence="1 3" key="2">
    <citation type="journal article" date="2018" name="Plant J.">
        <title>The Physcomitrella patens chromosome-scale assembly reveals moss genome structure and evolution.</title>
        <authorList>
            <person name="Lang D."/>
            <person name="Ullrich K.K."/>
            <person name="Murat F."/>
            <person name="Fuchs J."/>
            <person name="Jenkins J."/>
            <person name="Haas F.B."/>
            <person name="Piednoel M."/>
            <person name="Gundlach H."/>
            <person name="Van Bel M."/>
            <person name="Meyberg R."/>
            <person name="Vives C."/>
            <person name="Morata J."/>
            <person name="Symeonidi A."/>
            <person name="Hiss M."/>
            <person name="Muchero W."/>
            <person name="Kamisugi Y."/>
            <person name="Saleh O."/>
            <person name="Blanc G."/>
            <person name="Decker E.L."/>
            <person name="van Gessel N."/>
            <person name="Grimwood J."/>
            <person name="Hayes R.D."/>
            <person name="Graham S.W."/>
            <person name="Gunter L.E."/>
            <person name="McDaniel S.F."/>
            <person name="Hoernstein S.N.W."/>
            <person name="Larsson A."/>
            <person name="Li F.W."/>
            <person name="Perroud P.F."/>
            <person name="Phillips J."/>
            <person name="Ranjan P."/>
            <person name="Rokshar D.S."/>
            <person name="Rothfels C.J."/>
            <person name="Schneider L."/>
            <person name="Shu S."/>
            <person name="Stevenson D.W."/>
            <person name="Thummler F."/>
            <person name="Tillich M."/>
            <person name="Villarreal Aguilar J.C."/>
            <person name="Widiez T."/>
            <person name="Wong G.K."/>
            <person name="Wymore A."/>
            <person name="Zhang Y."/>
            <person name="Zimmer A.D."/>
            <person name="Quatrano R.S."/>
            <person name="Mayer K.F.X."/>
            <person name="Goodstein D."/>
            <person name="Casacuberta J.M."/>
            <person name="Vandepoele K."/>
            <person name="Reski R."/>
            <person name="Cuming A.C."/>
            <person name="Tuskan G.A."/>
            <person name="Maumus F."/>
            <person name="Salse J."/>
            <person name="Schmutz J."/>
            <person name="Rensing S.A."/>
        </authorList>
    </citation>
    <scope>NUCLEOTIDE SEQUENCE [LARGE SCALE GENOMIC DNA]</scope>
    <source>
        <strain evidence="2 3">cv. Gransden 2004</strain>
    </source>
</reference>
<dbReference type="AlphaFoldDB" id="A0A2K1K1M4"/>
<evidence type="ECO:0000313" key="1">
    <source>
        <dbReference type="EMBL" id="PNR47683.1"/>
    </source>
</evidence>
<organism evidence="1">
    <name type="scientific">Physcomitrium patens</name>
    <name type="common">Spreading-leaved earth moss</name>
    <name type="synonym">Physcomitrella patens</name>
    <dbReference type="NCBI Taxonomy" id="3218"/>
    <lineage>
        <taxon>Eukaryota</taxon>
        <taxon>Viridiplantae</taxon>
        <taxon>Streptophyta</taxon>
        <taxon>Embryophyta</taxon>
        <taxon>Bryophyta</taxon>
        <taxon>Bryophytina</taxon>
        <taxon>Bryopsida</taxon>
        <taxon>Funariidae</taxon>
        <taxon>Funariales</taxon>
        <taxon>Funariaceae</taxon>
        <taxon>Physcomitrium</taxon>
    </lineage>
</organism>
<keyword evidence="3" id="KW-1185">Reference proteome</keyword>
<name>A0A2K1K1M4_PHYPA</name>
<evidence type="ECO:0000313" key="3">
    <source>
        <dbReference type="Proteomes" id="UP000006727"/>
    </source>
</evidence>
<evidence type="ECO:0000313" key="2">
    <source>
        <dbReference type="EnsemblPlants" id="Pp3c9_2131V3.1"/>
    </source>
</evidence>
<dbReference type="InParanoid" id="A0A2K1K1M4"/>
<dbReference type="EnsemblPlants" id="Pp3c9_2131V3.1">
    <property type="protein sequence ID" value="Pp3c9_2131V3.1"/>
    <property type="gene ID" value="Pp3c9_2131"/>
</dbReference>
<protein>
    <submittedName>
        <fullName evidence="1 2">Uncharacterized protein</fullName>
    </submittedName>
</protein>
<dbReference type="EMBL" id="ABEU02000009">
    <property type="protein sequence ID" value="PNR47683.1"/>
    <property type="molecule type" value="Genomic_DNA"/>
</dbReference>